<proteinExistence type="predicted"/>
<evidence type="ECO:0008006" key="2">
    <source>
        <dbReference type="Google" id="ProtNLM"/>
    </source>
</evidence>
<evidence type="ECO:0000313" key="1">
    <source>
        <dbReference type="EMBL" id="CBX31536.1"/>
    </source>
</evidence>
<dbReference type="PANTHER" id="PTHR37029">
    <property type="entry name" value="SSR1768 PROTEIN"/>
    <property type="match status" value="1"/>
</dbReference>
<dbReference type="InterPro" id="IPR019270">
    <property type="entry name" value="DUF2283"/>
</dbReference>
<name>E1YJT2_9BACT</name>
<dbReference type="EMBL" id="FR695877">
    <property type="protein sequence ID" value="CBX31536.1"/>
    <property type="molecule type" value="Genomic_DNA"/>
</dbReference>
<dbReference type="Pfam" id="PF10049">
    <property type="entry name" value="DUF2283"/>
    <property type="match status" value="1"/>
</dbReference>
<organism evidence="1">
    <name type="scientific">uncultured Desulfobacterium sp</name>
    <dbReference type="NCBI Taxonomy" id="201089"/>
    <lineage>
        <taxon>Bacteria</taxon>
        <taxon>Pseudomonadati</taxon>
        <taxon>Thermodesulfobacteriota</taxon>
        <taxon>Desulfobacteria</taxon>
        <taxon>Desulfobacterales</taxon>
        <taxon>Desulfobacteriaceae</taxon>
        <taxon>Desulfobacterium</taxon>
        <taxon>environmental samples</taxon>
    </lineage>
</organism>
<dbReference type="AlphaFoldDB" id="E1YJT2"/>
<accession>E1YJT2</accession>
<sequence>MGFPNEFTIVWTEYVRYRAALRGFDLQKVESLIRYSGETYLDTTTRRLIVIGNHVEQLVMVAYETECSQIIHVTIHSITRQQINFRLKRGGLYMNKPKLSYFTNEDILHLVISEELETNSVELSPNVTAELNENGELIGIEILEASSFIRDSILEVAQAKMLNLFKPYSKTLEADGL</sequence>
<reference evidence="1" key="1">
    <citation type="journal article" date="2011" name="Environ. Microbiol.">
        <title>Genomic insights into the metabolic potential of the polycyclic aromatic hydrocarbon degrading sulfate-reducing Deltaproteobacterium N47.</title>
        <authorList>
            <person name="Bergmann F."/>
            <person name="Selesi D."/>
            <person name="Weinmaier T."/>
            <person name="Tischler P."/>
            <person name="Rattei T."/>
            <person name="Meckenstock R.U."/>
        </authorList>
    </citation>
    <scope>NUCLEOTIDE SEQUENCE</scope>
</reference>
<protein>
    <recommendedName>
        <fullName evidence="2">DUF2283 domain-containing protein</fullName>
    </recommendedName>
</protein>
<gene>
    <name evidence="1" type="ORF">N47_E50480</name>
</gene>
<dbReference type="PANTHER" id="PTHR37029:SF1">
    <property type="entry name" value="SSR1768 PROTEIN"/>
    <property type="match status" value="1"/>
</dbReference>